<keyword evidence="3" id="KW-0230">DNA invertase</keyword>
<dbReference type="Pfam" id="PF00239">
    <property type="entry name" value="Resolvase"/>
    <property type="match status" value="1"/>
</dbReference>
<evidence type="ECO:0000256" key="3">
    <source>
        <dbReference type="ARBA" id="ARBA00023100"/>
    </source>
</evidence>
<evidence type="ECO:0000256" key="6">
    <source>
        <dbReference type="PIRSR" id="PIRSR606118-50"/>
    </source>
</evidence>
<comment type="similarity">
    <text evidence="1">Belongs to the site-specific recombinase resolvase family.</text>
</comment>
<organism evidence="9 10">
    <name type="scientific">Pandoraea horticolens</name>
    <dbReference type="NCBI Taxonomy" id="2508298"/>
    <lineage>
        <taxon>Bacteria</taxon>
        <taxon>Pseudomonadati</taxon>
        <taxon>Pseudomonadota</taxon>
        <taxon>Betaproteobacteria</taxon>
        <taxon>Burkholderiales</taxon>
        <taxon>Burkholderiaceae</taxon>
        <taxon>Pandoraea</taxon>
    </lineage>
</organism>
<proteinExistence type="inferred from homology"/>
<dbReference type="Pfam" id="PF02796">
    <property type="entry name" value="HTH_7"/>
    <property type="match status" value="1"/>
</dbReference>
<feature type="domain" description="Resolvase/invertase-type recombinase catalytic" evidence="8">
    <location>
        <begin position="1"/>
        <end position="134"/>
    </location>
</feature>
<dbReference type="Gene3D" id="1.10.10.60">
    <property type="entry name" value="Homeodomain-like"/>
    <property type="match status" value="1"/>
</dbReference>
<dbReference type="InterPro" id="IPR006119">
    <property type="entry name" value="Resolv_N"/>
</dbReference>
<evidence type="ECO:0000256" key="1">
    <source>
        <dbReference type="ARBA" id="ARBA00009913"/>
    </source>
</evidence>
<name>A0A5E4ZG05_9BURK</name>
<evidence type="ECO:0000256" key="7">
    <source>
        <dbReference type="PROSITE-ProRule" id="PRU10137"/>
    </source>
</evidence>
<dbReference type="SUPFAM" id="SSF46689">
    <property type="entry name" value="Homeodomain-like"/>
    <property type="match status" value="1"/>
</dbReference>
<dbReference type="Proteomes" id="UP000343317">
    <property type="component" value="Unassembled WGS sequence"/>
</dbReference>
<keyword evidence="10" id="KW-1185">Reference proteome</keyword>
<dbReference type="Gene3D" id="3.40.50.1390">
    <property type="entry name" value="Resolvase, N-terminal catalytic domain"/>
    <property type="match status" value="1"/>
</dbReference>
<dbReference type="AlphaFoldDB" id="A0A5E4ZG05"/>
<dbReference type="GO" id="GO:0015074">
    <property type="term" value="P:DNA integration"/>
    <property type="evidence" value="ECO:0007669"/>
    <property type="project" value="UniProtKB-KW"/>
</dbReference>
<keyword evidence="4" id="KW-0238">DNA-binding</keyword>
<dbReference type="CDD" id="cd03768">
    <property type="entry name" value="SR_ResInv"/>
    <property type="match status" value="1"/>
</dbReference>
<keyword evidence="2" id="KW-0229">DNA integration</keyword>
<keyword evidence="5" id="KW-0233">DNA recombination</keyword>
<dbReference type="PROSITE" id="PS00397">
    <property type="entry name" value="RECOMBINASES_1"/>
    <property type="match status" value="1"/>
</dbReference>
<dbReference type="FunFam" id="3.40.50.1390:FF:000001">
    <property type="entry name" value="DNA recombinase"/>
    <property type="match status" value="1"/>
</dbReference>
<evidence type="ECO:0000259" key="8">
    <source>
        <dbReference type="PROSITE" id="PS51736"/>
    </source>
</evidence>
<reference evidence="9 10" key="1">
    <citation type="submission" date="2019-08" db="EMBL/GenBank/DDBJ databases">
        <authorList>
            <person name="Peeters C."/>
        </authorList>
    </citation>
    <scope>NUCLEOTIDE SEQUENCE [LARGE SCALE GENOMIC DNA]</scope>
    <source>
        <strain evidence="9 10">LMG 31112</strain>
    </source>
</reference>
<sequence>MRIGYARVSTQDQDNAAQIAALSAAGCGRIFEEKASAGRWDRPELSRLLDQLRKDDVLVVWKLDRLSRSLKDMLTLMETVEKAGAGFLSLTESIDTTSPAGRMMMQIVGSFAEFERAMLRERTRSGLLAARGEGRIGGRRPKLTPRQQQEIVQLINSGEKTAADAARLFNVHPSTVARLLSKSKLVTQPKS</sequence>
<dbReference type="PANTHER" id="PTHR30461:SF2">
    <property type="entry name" value="SERINE RECOMBINASE PINE-RELATED"/>
    <property type="match status" value="1"/>
</dbReference>
<dbReference type="RefSeq" id="WP_150624786.1">
    <property type="nucleotide sequence ID" value="NZ_CABPSM010000046.1"/>
</dbReference>
<protein>
    <submittedName>
        <fullName evidence="9">Resolvase</fullName>
    </submittedName>
</protein>
<feature type="active site" description="O-(5'-phospho-DNA)-serine intermediate" evidence="6 7">
    <location>
        <position position="9"/>
    </location>
</feature>
<gene>
    <name evidence="9" type="ORF">PHO31112_05424</name>
</gene>
<evidence type="ECO:0000256" key="5">
    <source>
        <dbReference type="ARBA" id="ARBA00023172"/>
    </source>
</evidence>
<dbReference type="PANTHER" id="PTHR30461">
    <property type="entry name" value="DNA-INVERTASE FROM LAMBDOID PROPHAGE"/>
    <property type="match status" value="1"/>
</dbReference>
<dbReference type="SMART" id="SM00857">
    <property type="entry name" value="Resolvase"/>
    <property type="match status" value="1"/>
</dbReference>
<evidence type="ECO:0000256" key="4">
    <source>
        <dbReference type="ARBA" id="ARBA00023125"/>
    </source>
</evidence>
<evidence type="ECO:0000313" key="9">
    <source>
        <dbReference type="EMBL" id="VVE59113.1"/>
    </source>
</evidence>
<dbReference type="PROSITE" id="PS51736">
    <property type="entry name" value="RECOMBINASES_3"/>
    <property type="match status" value="1"/>
</dbReference>
<dbReference type="InterPro" id="IPR006120">
    <property type="entry name" value="Resolvase_HTH_dom"/>
</dbReference>
<dbReference type="InterPro" id="IPR009057">
    <property type="entry name" value="Homeodomain-like_sf"/>
</dbReference>
<dbReference type="SUPFAM" id="SSF53041">
    <property type="entry name" value="Resolvase-like"/>
    <property type="match status" value="1"/>
</dbReference>
<dbReference type="GO" id="GO:0003677">
    <property type="term" value="F:DNA binding"/>
    <property type="evidence" value="ECO:0007669"/>
    <property type="project" value="UniProtKB-KW"/>
</dbReference>
<dbReference type="PROSITE" id="PS51257">
    <property type="entry name" value="PROKAR_LIPOPROTEIN"/>
    <property type="match status" value="1"/>
</dbReference>
<dbReference type="InterPro" id="IPR050639">
    <property type="entry name" value="SSR_resolvase"/>
</dbReference>
<dbReference type="GO" id="GO:0000150">
    <property type="term" value="F:DNA strand exchange activity"/>
    <property type="evidence" value="ECO:0007669"/>
    <property type="project" value="UniProtKB-KW"/>
</dbReference>
<accession>A0A5E4ZG05</accession>
<dbReference type="EMBL" id="CABPSM010000046">
    <property type="protein sequence ID" value="VVE59113.1"/>
    <property type="molecule type" value="Genomic_DNA"/>
</dbReference>
<dbReference type="InterPro" id="IPR036162">
    <property type="entry name" value="Resolvase-like_N_sf"/>
</dbReference>
<dbReference type="InterPro" id="IPR006118">
    <property type="entry name" value="Recombinase_CS"/>
</dbReference>
<evidence type="ECO:0000313" key="10">
    <source>
        <dbReference type="Proteomes" id="UP000343317"/>
    </source>
</evidence>
<evidence type="ECO:0000256" key="2">
    <source>
        <dbReference type="ARBA" id="ARBA00022908"/>
    </source>
</evidence>